<keyword evidence="4 7" id="KW-0812">Transmembrane</keyword>
<keyword evidence="9" id="KW-1185">Reference proteome</keyword>
<evidence type="ECO:0000256" key="1">
    <source>
        <dbReference type="ARBA" id="ARBA00004651"/>
    </source>
</evidence>
<dbReference type="InterPro" id="IPR002528">
    <property type="entry name" value="MATE_fam"/>
</dbReference>
<feature type="transmembrane region" description="Helical" evidence="7">
    <location>
        <begin position="289"/>
        <end position="311"/>
    </location>
</feature>
<evidence type="ECO:0000313" key="8">
    <source>
        <dbReference type="EMBL" id="CAH1223886.1"/>
    </source>
</evidence>
<feature type="transmembrane region" description="Helical" evidence="7">
    <location>
        <begin position="426"/>
        <end position="447"/>
    </location>
</feature>
<feature type="transmembrane region" description="Helical" evidence="7">
    <location>
        <begin position="102"/>
        <end position="126"/>
    </location>
</feature>
<comment type="caution">
    <text evidence="8">The sequence shown here is derived from an EMBL/GenBank/DDBJ whole genome shotgun (WGS) entry which is preliminary data.</text>
</comment>
<evidence type="ECO:0000256" key="3">
    <source>
        <dbReference type="ARBA" id="ARBA00022475"/>
    </source>
</evidence>
<feature type="transmembrane region" description="Helical" evidence="7">
    <location>
        <begin position="214"/>
        <end position="232"/>
    </location>
</feature>
<keyword evidence="3" id="KW-1003">Cell membrane</keyword>
<feature type="transmembrane region" description="Helical" evidence="7">
    <location>
        <begin position="332"/>
        <end position="351"/>
    </location>
</feature>
<dbReference type="InterPro" id="IPR047135">
    <property type="entry name" value="YsiQ"/>
</dbReference>
<dbReference type="PIRSF" id="PIRSF006603">
    <property type="entry name" value="DinF"/>
    <property type="match status" value="1"/>
</dbReference>
<organism evidence="8 9">
    <name type="scientific">Paenibacillus auburnensis</name>
    <dbReference type="NCBI Taxonomy" id="2905649"/>
    <lineage>
        <taxon>Bacteria</taxon>
        <taxon>Bacillati</taxon>
        <taxon>Bacillota</taxon>
        <taxon>Bacilli</taxon>
        <taxon>Bacillales</taxon>
        <taxon>Paenibacillaceae</taxon>
        <taxon>Paenibacillus</taxon>
    </lineage>
</organism>
<reference evidence="8" key="1">
    <citation type="submission" date="2022-01" db="EMBL/GenBank/DDBJ databases">
        <authorList>
            <person name="Criscuolo A."/>
        </authorList>
    </citation>
    <scope>NUCLEOTIDE SEQUENCE</scope>
    <source>
        <strain evidence="8">CIP111892</strain>
    </source>
</reference>
<evidence type="ECO:0000313" key="9">
    <source>
        <dbReference type="Proteomes" id="UP000838324"/>
    </source>
</evidence>
<keyword evidence="5 7" id="KW-1133">Transmembrane helix</keyword>
<dbReference type="PANTHER" id="PTHR42925:SF2">
    <property type="entry name" value="NA+ DRIVEN MULTIDRUG EFFLUX PUMP"/>
    <property type="match status" value="1"/>
</dbReference>
<dbReference type="NCBIfam" id="TIGR00797">
    <property type="entry name" value="matE"/>
    <property type="match status" value="1"/>
</dbReference>
<evidence type="ECO:0000256" key="7">
    <source>
        <dbReference type="SAM" id="Phobius"/>
    </source>
</evidence>
<feature type="transmembrane region" description="Helical" evidence="7">
    <location>
        <begin position="69"/>
        <end position="90"/>
    </location>
</feature>
<feature type="transmembrane region" description="Helical" evidence="7">
    <location>
        <begin position="146"/>
        <end position="167"/>
    </location>
</feature>
<dbReference type="InterPro" id="IPR048279">
    <property type="entry name" value="MdtK-like"/>
</dbReference>
<feature type="transmembrane region" description="Helical" evidence="7">
    <location>
        <begin position="400"/>
        <end position="420"/>
    </location>
</feature>
<dbReference type="PANTHER" id="PTHR42925">
    <property type="entry name" value="MULTIDRUG AND TOXIN EFFLUX PROTEIN MATE FAMILY"/>
    <property type="match status" value="1"/>
</dbReference>
<proteinExistence type="predicted"/>
<feature type="transmembrane region" description="Helical" evidence="7">
    <location>
        <begin position="179"/>
        <end position="202"/>
    </location>
</feature>
<feature type="transmembrane region" description="Helical" evidence="7">
    <location>
        <begin position="252"/>
        <end position="277"/>
    </location>
</feature>
<protein>
    <submittedName>
        <fullName evidence="8">FMN/FAD exporter YeeO</fullName>
    </submittedName>
</protein>
<gene>
    <name evidence="8" type="primary">yeeO_4</name>
    <name evidence="8" type="ORF">PAECIP111892_05385</name>
</gene>
<evidence type="ECO:0000256" key="4">
    <source>
        <dbReference type="ARBA" id="ARBA00022692"/>
    </source>
</evidence>
<evidence type="ECO:0000256" key="6">
    <source>
        <dbReference type="ARBA" id="ARBA00023136"/>
    </source>
</evidence>
<dbReference type="CDD" id="cd13134">
    <property type="entry name" value="MATE_like_8"/>
    <property type="match status" value="1"/>
</dbReference>
<feature type="transmembrane region" description="Helical" evidence="7">
    <location>
        <begin position="25"/>
        <end position="44"/>
    </location>
</feature>
<evidence type="ECO:0000256" key="5">
    <source>
        <dbReference type="ARBA" id="ARBA00022989"/>
    </source>
</evidence>
<sequence>MLQRKMKSAADEGRVHLVKPKAGNVGLWMLAWPIFIEIFLQTLLGTVDTVMVSRISDDAVAVVGISNQLFGALITLFTTFAGGAGILVAQRLGSGRQEDARTIAIMGVTASSVLGLAVSIILFLFADPIARSLNISRELIPLAHVYLTYVGGGLFLVGLTASFGAAIRNTGNTRGPMYTGVAVNVIHIVLNYILIFGAFGLPQMGLGGIAISNLISRLLGATVLMVMFCGAFERKIKLRDFGTFKRKLFGEIVKISWPLGLNSSSWVLSQLAIYSFLAMLGAKELAARTYLNTLESFCFTLGYAIAMAGQIRIAHLFGARKLTEVYRGAFRTLYIGLAIVSANVLLLFVFGKTLLGFFTTDQEIISIGVSLLALNLILQPSKMLNMAMGNALNAIGDTRYTMIVSMISMTVIGVGGSYLFGISSGWGLVGIYCCMIADEAARGLLVLRRWRGRKVLHAAEVESGGRQSVQGKGGKTLFKMNV</sequence>
<keyword evidence="6 7" id="KW-0472">Membrane</keyword>
<feature type="transmembrane region" description="Helical" evidence="7">
    <location>
        <begin position="363"/>
        <end position="379"/>
    </location>
</feature>
<dbReference type="Proteomes" id="UP000838324">
    <property type="component" value="Unassembled WGS sequence"/>
</dbReference>
<evidence type="ECO:0000256" key="2">
    <source>
        <dbReference type="ARBA" id="ARBA00022448"/>
    </source>
</evidence>
<name>A0ABN8H518_9BACL</name>
<comment type="subcellular location">
    <subcellularLocation>
        <location evidence="1">Cell membrane</location>
        <topology evidence="1">Multi-pass membrane protein</topology>
    </subcellularLocation>
</comment>
<keyword evidence="2" id="KW-0813">Transport</keyword>
<dbReference type="EMBL" id="CAKMMG010000013">
    <property type="protein sequence ID" value="CAH1223886.1"/>
    <property type="molecule type" value="Genomic_DNA"/>
</dbReference>
<dbReference type="Pfam" id="PF01554">
    <property type="entry name" value="MatE"/>
    <property type="match status" value="2"/>
</dbReference>
<accession>A0ABN8H518</accession>